<keyword evidence="4 6" id="KW-0378">Hydrolase</keyword>
<dbReference type="AlphaFoldDB" id="F0T2Z4"/>
<evidence type="ECO:0000256" key="1">
    <source>
        <dbReference type="ARBA" id="ARBA00022694"/>
    </source>
</evidence>
<dbReference type="GO" id="GO:0042781">
    <property type="term" value="F:3'-tRNA processing endoribonuclease activity"/>
    <property type="evidence" value="ECO:0007669"/>
    <property type="project" value="TreeGrafter"/>
</dbReference>
<evidence type="ECO:0000256" key="3">
    <source>
        <dbReference type="ARBA" id="ARBA00022759"/>
    </source>
</evidence>
<dbReference type="NCBIfam" id="TIGR00188">
    <property type="entry name" value="rnpA"/>
    <property type="match status" value="1"/>
</dbReference>
<comment type="function">
    <text evidence="6">RNaseP catalyzes the removal of the 5'-leader sequence from pre-tRNA to produce the mature 5'-terminus. It can also cleave other RNA substrates such as 4.5S RNA. The protein component plays an auxiliary but essential role in vivo by binding to the 5'-leader sequence and broadening the substrate specificity of the ribozyme.</text>
</comment>
<proteinExistence type="inferred from homology"/>
<dbReference type="KEGG" id="sgy:Sgly_3369"/>
<dbReference type="PANTHER" id="PTHR33992:SF1">
    <property type="entry name" value="RIBONUCLEASE P PROTEIN COMPONENT"/>
    <property type="match status" value="1"/>
</dbReference>
<comment type="similarity">
    <text evidence="6">Belongs to the RnpA family.</text>
</comment>
<keyword evidence="9" id="KW-1185">Reference proteome</keyword>
<name>F0T2Z4_SYNGF</name>
<dbReference type="PANTHER" id="PTHR33992">
    <property type="entry name" value="RIBONUCLEASE P PROTEIN COMPONENT"/>
    <property type="match status" value="1"/>
</dbReference>
<evidence type="ECO:0000256" key="6">
    <source>
        <dbReference type="HAMAP-Rule" id="MF_00227"/>
    </source>
</evidence>
<evidence type="ECO:0000313" key="9">
    <source>
        <dbReference type="Proteomes" id="UP000007488"/>
    </source>
</evidence>
<dbReference type="InterPro" id="IPR000100">
    <property type="entry name" value="RNase_P"/>
</dbReference>
<dbReference type="GO" id="GO:0001682">
    <property type="term" value="P:tRNA 5'-leader removal"/>
    <property type="evidence" value="ECO:0007669"/>
    <property type="project" value="UniProtKB-UniRule"/>
</dbReference>
<dbReference type="EMBL" id="CP002547">
    <property type="protein sequence ID" value="ADY57631.1"/>
    <property type="molecule type" value="Genomic_DNA"/>
</dbReference>
<reference evidence="9" key="2">
    <citation type="submission" date="2011-02" db="EMBL/GenBank/DDBJ databases">
        <title>The complete genome of Syntrophobotulus glycolicus DSM 8271.</title>
        <authorList>
            <person name="Lucas S."/>
            <person name="Copeland A."/>
            <person name="Lapidus A."/>
            <person name="Bruce D."/>
            <person name="Goodwin L."/>
            <person name="Pitluck S."/>
            <person name="Kyrpides N."/>
            <person name="Mavromatis K."/>
            <person name="Pagani I."/>
            <person name="Ivanova N."/>
            <person name="Mikhailova N."/>
            <person name="Chertkov O."/>
            <person name="Held B."/>
            <person name="Detter J.C."/>
            <person name="Tapia R."/>
            <person name="Han C."/>
            <person name="Land M."/>
            <person name="Hauser L."/>
            <person name="Markowitz V."/>
            <person name="Cheng J.-F."/>
            <person name="Hugenholtz P."/>
            <person name="Woyke T."/>
            <person name="Wu D."/>
            <person name="Spring S."/>
            <person name="Schroeder M."/>
            <person name="Brambilla E."/>
            <person name="Klenk H.-P."/>
            <person name="Eisen J.A."/>
        </authorList>
    </citation>
    <scope>NUCLEOTIDE SEQUENCE [LARGE SCALE GENOMIC DNA]</scope>
    <source>
        <strain evidence="9">DSM 8271 / FlGlyR</strain>
    </source>
</reference>
<dbReference type="STRING" id="645991.Sgly_3369"/>
<dbReference type="InterPro" id="IPR020568">
    <property type="entry name" value="Ribosomal_Su5_D2-typ_SF"/>
</dbReference>
<comment type="subunit">
    <text evidence="6">Consists of a catalytic RNA component (M1 or rnpB) and a protein subunit.</text>
</comment>
<evidence type="ECO:0000256" key="4">
    <source>
        <dbReference type="ARBA" id="ARBA00022801"/>
    </source>
</evidence>
<protein>
    <recommendedName>
        <fullName evidence="6 7">Ribonuclease P protein component</fullName>
        <shortName evidence="6">RNase P protein</shortName>
        <shortName evidence="6">RNaseP protein</shortName>
        <ecNumber evidence="6 7">3.1.26.5</ecNumber>
    </recommendedName>
    <alternativeName>
        <fullName evidence="6">Protein C5</fullName>
    </alternativeName>
</protein>
<gene>
    <name evidence="6" type="primary">rnpA</name>
    <name evidence="8" type="ordered locus">Sgly_3369</name>
</gene>
<evidence type="ECO:0000313" key="8">
    <source>
        <dbReference type="EMBL" id="ADY57631.1"/>
    </source>
</evidence>
<organism evidence="8 9">
    <name type="scientific">Syntrophobotulus glycolicus (strain DSM 8271 / FlGlyR)</name>
    <dbReference type="NCBI Taxonomy" id="645991"/>
    <lineage>
        <taxon>Bacteria</taxon>
        <taxon>Bacillati</taxon>
        <taxon>Bacillota</taxon>
        <taxon>Clostridia</taxon>
        <taxon>Eubacteriales</taxon>
        <taxon>Desulfitobacteriaceae</taxon>
        <taxon>Syntrophobotulus</taxon>
    </lineage>
</organism>
<dbReference type="GO" id="GO:0030677">
    <property type="term" value="C:ribonuclease P complex"/>
    <property type="evidence" value="ECO:0007669"/>
    <property type="project" value="TreeGrafter"/>
</dbReference>
<keyword evidence="3 6" id="KW-0255">Endonuclease</keyword>
<reference evidence="8 9" key="1">
    <citation type="journal article" date="2011" name="Stand. Genomic Sci.">
        <title>Complete genome sequence of Syntrophobotulus glycolicus type strain (FlGlyR).</title>
        <authorList>
            <person name="Han C."/>
            <person name="Mwirichia R."/>
            <person name="Chertkov O."/>
            <person name="Held B."/>
            <person name="Lapidus A."/>
            <person name="Nolan M."/>
            <person name="Lucas S."/>
            <person name="Hammon N."/>
            <person name="Deshpande S."/>
            <person name="Cheng J.F."/>
            <person name="Tapia R."/>
            <person name="Goodwin L."/>
            <person name="Pitluck S."/>
            <person name="Huntemann M."/>
            <person name="Liolios K."/>
            <person name="Ivanova N."/>
            <person name="Pagani I."/>
            <person name="Mavromatis K."/>
            <person name="Ovchinikova G."/>
            <person name="Pati A."/>
            <person name="Chen A."/>
            <person name="Palaniappan K."/>
            <person name="Land M."/>
            <person name="Hauser L."/>
            <person name="Brambilla E.M."/>
            <person name="Rohde M."/>
            <person name="Spring S."/>
            <person name="Sikorski J."/>
            <person name="Goker M."/>
            <person name="Woyke T."/>
            <person name="Bristow J."/>
            <person name="Eisen J.A."/>
            <person name="Markowitz V."/>
            <person name="Hugenholtz P."/>
            <person name="Kyrpides N.C."/>
            <person name="Klenk H.P."/>
            <person name="Detter J.C."/>
        </authorList>
    </citation>
    <scope>NUCLEOTIDE SEQUENCE [LARGE SCALE GENOMIC DNA]</scope>
    <source>
        <strain evidence="9">DSM 8271 / FlGlyR</strain>
    </source>
</reference>
<keyword evidence="1 6" id="KW-0819">tRNA processing</keyword>
<dbReference type="SUPFAM" id="SSF54211">
    <property type="entry name" value="Ribosomal protein S5 domain 2-like"/>
    <property type="match status" value="1"/>
</dbReference>
<dbReference type="Pfam" id="PF00825">
    <property type="entry name" value="Ribonuclease_P"/>
    <property type="match status" value="1"/>
</dbReference>
<dbReference type="EC" id="3.1.26.5" evidence="6 7"/>
<sequence>MWPFYDHSPKGMGGIMLKKGLRLKKSGDFQRTFAAGRSYTSRQAVIYLVKGDTCFGFIASKKVGNSVKRNRAKRLMREAVRLNLSRIKPGYQVVLIARRDIIRATYAEVEKSVLFMLRKAGVADGN</sequence>
<keyword evidence="5 6" id="KW-0694">RNA-binding</keyword>
<dbReference type="eggNOG" id="COG0594">
    <property type="taxonomic scope" value="Bacteria"/>
</dbReference>
<dbReference type="Gene3D" id="3.30.230.10">
    <property type="match status" value="1"/>
</dbReference>
<dbReference type="HOGENOM" id="CLU_117179_6_2_9"/>
<keyword evidence="2 6" id="KW-0540">Nuclease</keyword>
<dbReference type="HAMAP" id="MF_00227">
    <property type="entry name" value="RNase_P"/>
    <property type="match status" value="1"/>
</dbReference>
<evidence type="ECO:0000256" key="7">
    <source>
        <dbReference type="NCBIfam" id="TIGR00188"/>
    </source>
</evidence>
<comment type="catalytic activity">
    <reaction evidence="6">
        <text>Endonucleolytic cleavage of RNA, removing 5'-extranucleotides from tRNA precursor.</text>
        <dbReference type="EC" id="3.1.26.5"/>
    </reaction>
</comment>
<dbReference type="InterPro" id="IPR014721">
    <property type="entry name" value="Ribsml_uS5_D2-typ_fold_subgr"/>
</dbReference>
<accession>F0T2Z4</accession>
<evidence type="ECO:0000256" key="2">
    <source>
        <dbReference type="ARBA" id="ARBA00022722"/>
    </source>
</evidence>
<evidence type="ECO:0000256" key="5">
    <source>
        <dbReference type="ARBA" id="ARBA00022884"/>
    </source>
</evidence>
<dbReference type="Proteomes" id="UP000007488">
    <property type="component" value="Chromosome"/>
</dbReference>
<dbReference type="GO" id="GO:0004526">
    <property type="term" value="F:ribonuclease P activity"/>
    <property type="evidence" value="ECO:0007669"/>
    <property type="project" value="UniProtKB-UniRule"/>
</dbReference>
<dbReference type="GO" id="GO:0000049">
    <property type="term" value="F:tRNA binding"/>
    <property type="evidence" value="ECO:0007669"/>
    <property type="project" value="UniProtKB-UniRule"/>
</dbReference>